<sequence>MTGRVLWLSPWMRPLARVYCEQLLGAGWDVVLVTTDQHPESDGPRHYEWVLDARPRTPGTWPDFARALRAARAFAPDVVVTELVRDPRWMLLTGGAPRINLIHDDRPHGADEVFPAWERALFGRWARSAAGTGAFSEYVGSRIGATVTMPLASDLDEASVGAVVPAADRRDFVAVGRLAEYKNLGVTLAAWEQHVAGPGWRGDELILIGDGNLPAGLPPAVRWRRGRYSYADVVEPMARAKGSVAHYRLATQSGVQVLAMQLGVVPMVSPEGALPEFQPPGEDPIGVDDVAGLTRAFDALADPAAAERRGRAAREHYLRHHAASVSVRPLDSELRRLATLPGLRVNGIRAVRRCR</sequence>
<proteinExistence type="predicted"/>
<protein>
    <recommendedName>
        <fullName evidence="3">Glycosyltransferase subfamily 4-like N-terminal domain-containing protein</fullName>
    </recommendedName>
</protein>
<dbReference type="Proteomes" id="UP000271626">
    <property type="component" value="Chromosome"/>
</dbReference>
<dbReference type="AlphaFoldDB" id="A0A3P8KQ85"/>
<accession>A0A3P8KQ85</accession>
<gene>
    <name evidence="1" type="ORF">NCTC10741_01454</name>
</gene>
<reference evidence="1 2" key="1">
    <citation type="submission" date="2018-12" db="EMBL/GenBank/DDBJ databases">
        <authorList>
            <consortium name="Pathogen Informatics"/>
        </authorList>
    </citation>
    <scope>NUCLEOTIDE SEQUENCE [LARGE SCALE GENOMIC DNA]</scope>
    <source>
        <strain evidence="1 2">NCTC10741</strain>
    </source>
</reference>
<organism evidence="1 2">
    <name type="scientific">Tsukamurella paurometabola</name>
    <name type="common">Corynebacterium paurometabolum</name>
    <dbReference type="NCBI Taxonomy" id="2061"/>
    <lineage>
        <taxon>Bacteria</taxon>
        <taxon>Bacillati</taxon>
        <taxon>Actinomycetota</taxon>
        <taxon>Actinomycetes</taxon>
        <taxon>Mycobacteriales</taxon>
        <taxon>Tsukamurellaceae</taxon>
        <taxon>Tsukamurella</taxon>
    </lineage>
</organism>
<dbReference type="Gene3D" id="3.40.50.2000">
    <property type="entry name" value="Glycogen Phosphorylase B"/>
    <property type="match status" value="1"/>
</dbReference>
<dbReference type="SUPFAM" id="SSF53756">
    <property type="entry name" value="UDP-Glycosyltransferase/glycogen phosphorylase"/>
    <property type="match status" value="1"/>
</dbReference>
<dbReference type="EMBL" id="LR131273">
    <property type="protein sequence ID" value="VDR38337.1"/>
    <property type="molecule type" value="Genomic_DNA"/>
</dbReference>
<evidence type="ECO:0008006" key="3">
    <source>
        <dbReference type="Google" id="ProtNLM"/>
    </source>
</evidence>
<name>A0A3P8KQ85_TSUPA</name>
<evidence type="ECO:0000313" key="1">
    <source>
        <dbReference type="EMBL" id="VDR38337.1"/>
    </source>
</evidence>
<evidence type="ECO:0000313" key="2">
    <source>
        <dbReference type="Proteomes" id="UP000271626"/>
    </source>
</evidence>